<dbReference type="Proteomes" id="UP000748025">
    <property type="component" value="Unassembled WGS sequence"/>
</dbReference>
<comment type="caution">
    <text evidence="1">The sequence shown here is derived from an EMBL/GenBank/DDBJ whole genome shotgun (WGS) entry which is preliminary data.</text>
</comment>
<proteinExistence type="predicted"/>
<keyword evidence="2" id="KW-1185">Reference proteome</keyword>
<sequence>MYHFSSKTIYIPRRDLCFQNKTLGSVADVRHPKTRVSYRFPSSVTGAPRAKTLWRTVS</sequence>
<protein>
    <submittedName>
        <fullName evidence="1">Uncharacterized protein</fullName>
    </submittedName>
</protein>
<gene>
    <name evidence="1" type="ORF">E4U43_003156</name>
</gene>
<accession>A0A9P7N7S7</accession>
<dbReference type="EMBL" id="SRPW01002198">
    <property type="protein sequence ID" value="KAG5994891.1"/>
    <property type="molecule type" value="Genomic_DNA"/>
</dbReference>
<reference evidence="1" key="1">
    <citation type="journal article" date="2020" name="bioRxiv">
        <title>Whole genome comparisons of ergot fungi reveals the divergence and evolution of species within the genus Claviceps are the result of varying mechanisms driving genome evolution and host range expansion.</title>
        <authorList>
            <person name="Wyka S.A."/>
            <person name="Mondo S.J."/>
            <person name="Liu M."/>
            <person name="Dettman J."/>
            <person name="Nalam V."/>
            <person name="Broders K.D."/>
        </authorList>
    </citation>
    <scope>NUCLEOTIDE SEQUENCE</scope>
    <source>
        <strain evidence="1">CCC 602</strain>
    </source>
</reference>
<name>A0A9P7N7S7_9HYPO</name>
<evidence type="ECO:0000313" key="1">
    <source>
        <dbReference type="EMBL" id="KAG5994891.1"/>
    </source>
</evidence>
<organism evidence="1 2">
    <name type="scientific">Claviceps pusilla</name>
    <dbReference type="NCBI Taxonomy" id="123648"/>
    <lineage>
        <taxon>Eukaryota</taxon>
        <taxon>Fungi</taxon>
        <taxon>Dikarya</taxon>
        <taxon>Ascomycota</taxon>
        <taxon>Pezizomycotina</taxon>
        <taxon>Sordariomycetes</taxon>
        <taxon>Hypocreomycetidae</taxon>
        <taxon>Hypocreales</taxon>
        <taxon>Clavicipitaceae</taxon>
        <taxon>Claviceps</taxon>
    </lineage>
</organism>
<dbReference type="AlphaFoldDB" id="A0A9P7N7S7"/>
<evidence type="ECO:0000313" key="2">
    <source>
        <dbReference type="Proteomes" id="UP000748025"/>
    </source>
</evidence>